<reference evidence="1 2" key="1">
    <citation type="submission" date="2019-03" db="EMBL/GenBank/DDBJ databases">
        <title>Cohnella endophytica sp. nov., a novel endophytic bacterium isolated from bark of Sonneratia apetala.</title>
        <authorList>
            <person name="Tuo L."/>
        </authorList>
    </citation>
    <scope>NUCLEOTIDE SEQUENCE [LARGE SCALE GENOMIC DNA]</scope>
    <source>
        <strain evidence="1 2">CCTCC AB 208254</strain>
    </source>
</reference>
<protein>
    <submittedName>
        <fullName evidence="1">DNA-binding response regulator</fullName>
    </submittedName>
</protein>
<evidence type="ECO:0000313" key="2">
    <source>
        <dbReference type="Proteomes" id="UP000297900"/>
    </source>
</evidence>
<accession>A0A4Y8M2L9</accession>
<dbReference type="GO" id="GO:0003677">
    <property type="term" value="F:DNA binding"/>
    <property type="evidence" value="ECO:0007669"/>
    <property type="project" value="UniProtKB-KW"/>
</dbReference>
<name>A0A4Y8M2L9_9BACL</name>
<keyword evidence="2" id="KW-1185">Reference proteome</keyword>
<sequence>MFEEAYGHWLASQRRGRKGESLRKLDEDHGHAEKLFLQEAWWPAVGNLDYLFAEHEVANYRNSSYYLDLAYIRSPYKLDLEIDDFSSHAKNVTRRGFEYEKERQNQLIDEDWKVYRFSLDTLKERPLHCQQSVLRTLGRLYGGKSTAQTDSRLPLKQREILRMSIRLERPITPIEVCVQLGIGNRLARMILHELVEKELLENGGGGSMRTRNYRITLKGRSMYLD</sequence>
<dbReference type="Proteomes" id="UP000297900">
    <property type="component" value="Unassembled WGS sequence"/>
</dbReference>
<proteinExistence type="predicted"/>
<dbReference type="RefSeq" id="WP_135152152.1">
    <property type="nucleotide sequence ID" value="NZ_SOMN01000011.1"/>
</dbReference>
<dbReference type="EMBL" id="SOMN01000011">
    <property type="protein sequence ID" value="TFE26925.1"/>
    <property type="molecule type" value="Genomic_DNA"/>
</dbReference>
<gene>
    <name evidence="1" type="ORF">E2980_10525</name>
</gene>
<dbReference type="AlphaFoldDB" id="A0A4Y8M2L9"/>
<keyword evidence="1" id="KW-0238">DNA-binding</keyword>
<comment type="caution">
    <text evidence="1">The sequence shown here is derived from an EMBL/GenBank/DDBJ whole genome shotgun (WGS) entry which is preliminary data.</text>
</comment>
<dbReference type="OrthoDB" id="2677830at2"/>
<organism evidence="1 2">
    <name type="scientific">Cohnella luojiensis</name>
    <dbReference type="NCBI Taxonomy" id="652876"/>
    <lineage>
        <taxon>Bacteria</taxon>
        <taxon>Bacillati</taxon>
        <taxon>Bacillota</taxon>
        <taxon>Bacilli</taxon>
        <taxon>Bacillales</taxon>
        <taxon>Paenibacillaceae</taxon>
        <taxon>Cohnella</taxon>
    </lineage>
</organism>
<evidence type="ECO:0000313" key="1">
    <source>
        <dbReference type="EMBL" id="TFE26925.1"/>
    </source>
</evidence>